<keyword evidence="8" id="KW-1185">Reference proteome</keyword>
<gene>
    <name evidence="7" type="ORF">CLV62_105105</name>
</gene>
<dbReference type="SMART" id="SM00382">
    <property type="entry name" value="AAA"/>
    <property type="match status" value="1"/>
</dbReference>
<dbReference type="SUPFAM" id="SSF52540">
    <property type="entry name" value="P-loop containing nucleoside triphosphate hydrolases"/>
    <property type="match status" value="1"/>
</dbReference>
<name>A0A2V3PQW8_9BACT</name>
<dbReference type="GO" id="GO:0016887">
    <property type="term" value="F:ATP hydrolysis activity"/>
    <property type="evidence" value="ECO:0007669"/>
    <property type="project" value="InterPro"/>
</dbReference>
<sequence>MITEAIHIEDLHYAYGDKPVLNGVNAIFPENKFSVLLGINGGGKSTLFKIIAGLLKGDQGSIRICGQEIDKLRFKDRASLIGFLPQFTQSVFSFTVEEILLTGRTAFSGFAPKKEDRLLVDKILKDLSITRLKDKPFTQLSGGEQQIVMIGRLLMQKPKILLLDEPTNHLDVYYQHYLMEKLKDYSENDFTVIAIMHNPTLAFQYADHFCYLHHGNIYTPSNPKEPNVELLEKVYSMSFVEFMREGKKFMLPFGEIH</sequence>
<organism evidence="7 8">
    <name type="scientific">Dysgonomonas alginatilytica</name>
    <dbReference type="NCBI Taxonomy" id="1605892"/>
    <lineage>
        <taxon>Bacteria</taxon>
        <taxon>Pseudomonadati</taxon>
        <taxon>Bacteroidota</taxon>
        <taxon>Bacteroidia</taxon>
        <taxon>Bacteroidales</taxon>
        <taxon>Dysgonomonadaceae</taxon>
        <taxon>Dysgonomonas</taxon>
    </lineage>
</organism>
<dbReference type="CDD" id="cd03214">
    <property type="entry name" value="ABC_Iron-Siderophores_B12_Hemin"/>
    <property type="match status" value="1"/>
</dbReference>
<protein>
    <submittedName>
        <fullName evidence="7">Iron complex transport system ATP-binding protein</fullName>
    </submittedName>
</protein>
<dbReference type="PANTHER" id="PTHR42794:SF1">
    <property type="entry name" value="HEMIN IMPORT ATP-BINDING PROTEIN HMUV"/>
    <property type="match status" value="1"/>
</dbReference>
<dbReference type="InterPro" id="IPR027417">
    <property type="entry name" value="P-loop_NTPase"/>
</dbReference>
<dbReference type="Gene3D" id="3.40.50.300">
    <property type="entry name" value="P-loop containing nucleotide triphosphate hydrolases"/>
    <property type="match status" value="1"/>
</dbReference>
<evidence type="ECO:0000256" key="1">
    <source>
        <dbReference type="ARBA" id="ARBA00022448"/>
    </source>
</evidence>
<dbReference type="AlphaFoldDB" id="A0A2V3PQW8"/>
<dbReference type="EMBL" id="QICL01000005">
    <property type="protein sequence ID" value="PXV66354.1"/>
    <property type="molecule type" value="Genomic_DNA"/>
</dbReference>
<evidence type="ECO:0000313" key="7">
    <source>
        <dbReference type="EMBL" id="PXV66354.1"/>
    </source>
</evidence>
<reference evidence="7 8" key="1">
    <citation type="submission" date="2018-03" db="EMBL/GenBank/DDBJ databases">
        <title>Genomic Encyclopedia of Archaeal and Bacterial Type Strains, Phase II (KMG-II): from individual species to whole genera.</title>
        <authorList>
            <person name="Goeker M."/>
        </authorList>
    </citation>
    <scope>NUCLEOTIDE SEQUENCE [LARGE SCALE GENOMIC DNA]</scope>
    <source>
        <strain evidence="7 8">DSM 100214</strain>
    </source>
</reference>
<feature type="domain" description="ABC transporter" evidence="6">
    <location>
        <begin position="6"/>
        <end position="239"/>
    </location>
</feature>
<evidence type="ECO:0000256" key="3">
    <source>
        <dbReference type="ARBA" id="ARBA00022840"/>
    </source>
</evidence>
<accession>A0A2V3PQW8</accession>
<dbReference type="PANTHER" id="PTHR42794">
    <property type="entry name" value="HEMIN IMPORT ATP-BINDING PROTEIN HMUV"/>
    <property type="match status" value="1"/>
</dbReference>
<keyword evidence="1" id="KW-0813">Transport</keyword>
<dbReference type="InterPro" id="IPR003439">
    <property type="entry name" value="ABC_transporter-like_ATP-bd"/>
</dbReference>
<evidence type="ECO:0000256" key="4">
    <source>
        <dbReference type="ARBA" id="ARBA00022967"/>
    </source>
</evidence>
<dbReference type="Proteomes" id="UP000247973">
    <property type="component" value="Unassembled WGS sequence"/>
</dbReference>
<comment type="caution">
    <text evidence="7">The sequence shown here is derived from an EMBL/GenBank/DDBJ whole genome shotgun (WGS) entry which is preliminary data.</text>
</comment>
<dbReference type="GO" id="GO:0005524">
    <property type="term" value="F:ATP binding"/>
    <property type="evidence" value="ECO:0007669"/>
    <property type="project" value="UniProtKB-KW"/>
</dbReference>
<keyword evidence="3 7" id="KW-0067">ATP-binding</keyword>
<keyword evidence="2" id="KW-0547">Nucleotide-binding</keyword>
<dbReference type="Pfam" id="PF00005">
    <property type="entry name" value="ABC_tran"/>
    <property type="match status" value="1"/>
</dbReference>
<keyword evidence="4" id="KW-1278">Translocase</keyword>
<dbReference type="InterPro" id="IPR003593">
    <property type="entry name" value="AAA+_ATPase"/>
</dbReference>
<evidence type="ECO:0000256" key="2">
    <source>
        <dbReference type="ARBA" id="ARBA00022741"/>
    </source>
</evidence>
<dbReference type="PROSITE" id="PS50893">
    <property type="entry name" value="ABC_TRANSPORTER_2"/>
    <property type="match status" value="1"/>
</dbReference>
<proteinExistence type="predicted"/>
<dbReference type="FunFam" id="3.40.50.300:FF:000134">
    <property type="entry name" value="Iron-enterobactin ABC transporter ATP-binding protein"/>
    <property type="match status" value="1"/>
</dbReference>
<evidence type="ECO:0000259" key="6">
    <source>
        <dbReference type="PROSITE" id="PS50893"/>
    </source>
</evidence>
<evidence type="ECO:0000313" key="8">
    <source>
        <dbReference type="Proteomes" id="UP000247973"/>
    </source>
</evidence>
<comment type="function">
    <text evidence="5">Part of the ABC transporter complex HmuTUV involved in hemin import. Responsible for energy coupling to the transport system.</text>
</comment>
<evidence type="ECO:0000256" key="5">
    <source>
        <dbReference type="ARBA" id="ARBA00037066"/>
    </source>
</evidence>